<evidence type="ECO:0000313" key="3">
    <source>
        <dbReference type="Proteomes" id="UP000664218"/>
    </source>
</evidence>
<dbReference type="Proteomes" id="UP000664218">
    <property type="component" value="Unassembled WGS sequence"/>
</dbReference>
<name>A0A939HBK1_9CLOT</name>
<sequence>MKCPESADVLKELGFDQIVNPVMLKTMAKFMTLPKASKMKNIPMDRIIDAFREKGITVADPTNEEQVEGI</sequence>
<comment type="caution">
    <text evidence="2">The sequence shown here is derived from an EMBL/GenBank/DDBJ whole genome shotgun (WGS) entry which is preliminary data.</text>
</comment>
<feature type="domain" description="DUF1858" evidence="1">
    <location>
        <begin position="3"/>
        <end position="48"/>
    </location>
</feature>
<dbReference type="EMBL" id="JAFNJU010000004">
    <property type="protein sequence ID" value="MBO1264590.1"/>
    <property type="molecule type" value="Genomic_DNA"/>
</dbReference>
<dbReference type="InterPro" id="IPR038062">
    <property type="entry name" value="ScdA-like_N_sf"/>
</dbReference>
<accession>A0A939HBK1</accession>
<proteinExistence type="predicted"/>
<dbReference type="InterPro" id="IPR015077">
    <property type="entry name" value="DUF1858"/>
</dbReference>
<reference evidence="2" key="1">
    <citation type="submission" date="2021-03" db="EMBL/GenBank/DDBJ databases">
        <title>Proteiniclasticum marinus sp. nov., isolated from tidal flat sediment.</title>
        <authorList>
            <person name="Namirimu T."/>
            <person name="Yang J.-A."/>
            <person name="Yang S.-H."/>
            <person name="Kim Y.-J."/>
            <person name="Kwon K.K."/>
        </authorList>
    </citation>
    <scope>NUCLEOTIDE SEQUENCE</scope>
    <source>
        <strain evidence="2">SCR006</strain>
    </source>
</reference>
<protein>
    <submittedName>
        <fullName evidence="2">DUF1858 domain-containing protein</fullName>
    </submittedName>
</protein>
<keyword evidence="3" id="KW-1185">Reference proteome</keyword>
<evidence type="ECO:0000313" key="2">
    <source>
        <dbReference type="EMBL" id="MBO1264590.1"/>
    </source>
</evidence>
<gene>
    <name evidence="2" type="ORF">J3A84_06000</name>
</gene>
<evidence type="ECO:0000259" key="1">
    <source>
        <dbReference type="Pfam" id="PF08984"/>
    </source>
</evidence>
<dbReference type="SUPFAM" id="SSF140683">
    <property type="entry name" value="SP0561-like"/>
    <property type="match status" value="1"/>
</dbReference>
<dbReference type="Gene3D" id="1.10.3910.10">
    <property type="entry name" value="SP0561-like"/>
    <property type="match status" value="1"/>
</dbReference>
<organism evidence="2 3">
    <name type="scientific">Proteiniclasticum aestuarii</name>
    <dbReference type="NCBI Taxonomy" id="2817862"/>
    <lineage>
        <taxon>Bacteria</taxon>
        <taxon>Bacillati</taxon>
        <taxon>Bacillota</taxon>
        <taxon>Clostridia</taxon>
        <taxon>Eubacteriales</taxon>
        <taxon>Clostridiaceae</taxon>
        <taxon>Proteiniclasticum</taxon>
    </lineage>
</organism>
<dbReference type="AlphaFoldDB" id="A0A939HBK1"/>
<dbReference type="Pfam" id="PF08984">
    <property type="entry name" value="DUF1858"/>
    <property type="match status" value="1"/>
</dbReference>